<dbReference type="EMBL" id="LHZN01000094">
    <property type="protein sequence ID" value="KXV41982.1"/>
    <property type="molecule type" value="Genomic_DNA"/>
</dbReference>
<gene>
    <name evidence="1" type="ORF">AD941_02145</name>
</gene>
<dbReference type="Proteomes" id="UP000075682">
    <property type="component" value="Unassembled WGS sequence"/>
</dbReference>
<reference evidence="1 2" key="1">
    <citation type="submission" date="2015-06" db="EMBL/GenBank/DDBJ databases">
        <title>Improved classification and identification of acetic acid bacteria using matrix-assisted laser desorption/ionization time-of-flight mass spectrometry; Gluconobacter nephelii and Gluconobacter uchimurae are later heterotypic synonyms of Gluconobacter japonicus and Gluconobacter oxydans, respectively.</title>
        <authorList>
            <person name="Li L."/>
            <person name="Cleenwerck I."/>
            <person name="De Vuyst L."/>
            <person name="Vandamme P."/>
        </authorList>
    </citation>
    <scope>NUCLEOTIDE SEQUENCE [LARGE SCALE GENOMIC DNA]</scope>
    <source>
        <strain evidence="1 2">LMG 1356</strain>
    </source>
</reference>
<accession>A0AAW3R099</accession>
<name>A0AAW3R099_9PROT</name>
<evidence type="ECO:0000313" key="1">
    <source>
        <dbReference type="EMBL" id="KXV41982.1"/>
    </source>
</evidence>
<protein>
    <submittedName>
        <fullName evidence="1">Uncharacterized protein</fullName>
    </submittedName>
</protein>
<evidence type="ECO:0000313" key="2">
    <source>
        <dbReference type="Proteomes" id="UP000075682"/>
    </source>
</evidence>
<comment type="caution">
    <text evidence="1">The sequence shown here is derived from an EMBL/GenBank/DDBJ whole genome shotgun (WGS) entry which is preliminary data.</text>
</comment>
<proteinExistence type="predicted"/>
<dbReference type="RefSeq" id="WP_062027598.1">
    <property type="nucleotide sequence ID" value="NZ_BEWL01000018.1"/>
</dbReference>
<dbReference type="AlphaFoldDB" id="A0AAW3R099"/>
<sequence>MIETVALDLPSLASVHTAVVAVPALIRDHRVTPQVLILNADAQLMGAPQYSVNGYGKTFATNCLGH</sequence>
<organism evidence="1 2">
    <name type="scientific">Gluconobacter albidus</name>
    <dbReference type="NCBI Taxonomy" id="318683"/>
    <lineage>
        <taxon>Bacteria</taxon>
        <taxon>Pseudomonadati</taxon>
        <taxon>Pseudomonadota</taxon>
        <taxon>Alphaproteobacteria</taxon>
        <taxon>Acetobacterales</taxon>
        <taxon>Acetobacteraceae</taxon>
        <taxon>Gluconobacter</taxon>
    </lineage>
</organism>